<feature type="compositionally biased region" description="Polar residues" evidence="1">
    <location>
        <begin position="296"/>
        <end position="305"/>
    </location>
</feature>
<proteinExistence type="predicted"/>
<sequence>MTKPPVISRRLLLAGFWLAGTSSLWAQTRRGNDQGIGGTGISRGDDHGIGGTGIVGVIQRFGSIFVNGERIGYAANVPVRIDGEASSVKALRVGHVARVVAQRQADGTLTTGRIDAVSEVVGPIESVKAGEMTVLGQKVAWTGRENWRVGTQVAVSGLRRTDGVIVASMVEQRRNATSRVTGPLERDRDGLRIGGLRLDGADAAFVGQRVLAEGRVAPGGRMQVSRARADDFSDLSGATRLSIEAYVRRVGANLQFGSGLVARDNSRFEPGQDTRVVVNAVPDGSRGLRVESVQSVSHFPGSSMQGPRAPDRAPGSMQGPGHGGGSRPDA</sequence>
<dbReference type="OrthoDB" id="7271690at2"/>
<protein>
    <recommendedName>
        <fullName evidence="3">DUF5666 domain-containing protein</fullName>
    </recommendedName>
</protein>
<feature type="non-terminal residue" evidence="4">
    <location>
        <position position="330"/>
    </location>
</feature>
<name>A0A0R3L6P9_9BRAD</name>
<evidence type="ECO:0000256" key="1">
    <source>
        <dbReference type="SAM" id="MobiDB-lite"/>
    </source>
</evidence>
<keyword evidence="2" id="KW-0732">Signal</keyword>
<feature type="compositionally biased region" description="Gly residues" evidence="1">
    <location>
        <begin position="318"/>
        <end position="330"/>
    </location>
</feature>
<dbReference type="STRING" id="280332.CQ12_35935"/>
<dbReference type="EMBL" id="LLXZ01000169">
    <property type="protein sequence ID" value="KRR00614.1"/>
    <property type="molecule type" value="Genomic_DNA"/>
</dbReference>
<feature type="region of interest" description="Disordered" evidence="1">
    <location>
        <begin position="296"/>
        <end position="330"/>
    </location>
</feature>
<dbReference type="Proteomes" id="UP000050863">
    <property type="component" value="Unassembled WGS sequence"/>
</dbReference>
<feature type="chain" id="PRO_5006442758" description="DUF5666 domain-containing protein" evidence="2">
    <location>
        <begin position="27"/>
        <end position="330"/>
    </location>
</feature>
<evidence type="ECO:0000256" key="2">
    <source>
        <dbReference type="SAM" id="SignalP"/>
    </source>
</evidence>
<gene>
    <name evidence="4" type="ORF">CQ12_35935</name>
</gene>
<keyword evidence="5" id="KW-1185">Reference proteome</keyword>
<dbReference type="RefSeq" id="WP_057838662.1">
    <property type="nucleotide sequence ID" value="NZ_LLXZ01000169.1"/>
</dbReference>
<organism evidence="4 5">
    <name type="scientific">Bradyrhizobium jicamae</name>
    <dbReference type="NCBI Taxonomy" id="280332"/>
    <lineage>
        <taxon>Bacteria</taxon>
        <taxon>Pseudomonadati</taxon>
        <taxon>Pseudomonadota</taxon>
        <taxon>Alphaproteobacteria</taxon>
        <taxon>Hyphomicrobiales</taxon>
        <taxon>Nitrobacteraceae</taxon>
        <taxon>Bradyrhizobium</taxon>
    </lineage>
</organism>
<reference evidence="4 5" key="1">
    <citation type="submission" date="2014-03" db="EMBL/GenBank/DDBJ databases">
        <title>Bradyrhizobium valentinum sp. nov., isolated from effective nodules of Lupinus mariae-josephae, a lupine endemic of basic-lime soils in Eastern Spain.</title>
        <authorList>
            <person name="Duran D."/>
            <person name="Rey L."/>
            <person name="Navarro A."/>
            <person name="Busquets A."/>
            <person name="Imperial J."/>
            <person name="Ruiz-Argueso T."/>
        </authorList>
    </citation>
    <scope>NUCLEOTIDE SEQUENCE [LARGE SCALE GENOMIC DNA]</scope>
    <source>
        <strain evidence="4 5">PAC68</strain>
    </source>
</reference>
<feature type="signal peptide" evidence="2">
    <location>
        <begin position="1"/>
        <end position="26"/>
    </location>
</feature>
<dbReference type="Pfam" id="PF18914">
    <property type="entry name" value="DUF5666"/>
    <property type="match status" value="1"/>
</dbReference>
<comment type="caution">
    <text evidence="4">The sequence shown here is derived from an EMBL/GenBank/DDBJ whole genome shotgun (WGS) entry which is preliminary data.</text>
</comment>
<evidence type="ECO:0000313" key="4">
    <source>
        <dbReference type="EMBL" id="KRR00614.1"/>
    </source>
</evidence>
<feature type="domain" description="DUF5666" evidence="3">
    <location>
        <begin position="122"/>
        <end position="171"/>
    </location>
</feature>
<evidence type="ECO:0000313" key="5">
    <source>
        <dbReference type="Proteomes" id="UP000050863"/>
    </source>
</evidence>
<dbReference type="AlphaFoldDB" id="A0A0R3L6P9"/>
<accession>A0A0R3L6P9</accession>
<evidence type="ECO:0000259" key="3">
    <source>
        <dbReference type="Pfam" id="PF18914"/>
    </source>
</evidence>
<dbReference type="InterPro" id="IPR043724">
    <property type="entry name" value="DUF5666"/>
</dbReference>